<keyword evidence="2" id="KW-0229">DNA integration</keyword>
<evidence type="ECO:0000259" key="7">
    <source>
        <dbReference type="Pfam" id="PF22022"/>
    </source>
</evidence>
<dbReference type="SUPFAM" id="SSF56349">
    <property type="entry name" value="DNA breaking-rejoining enzymes"/>
    <property type="match status" value="1"/>
</dbReference>
<dbReference type="InterPro" id="IPR013762">
    <property type="entry name" value="Integrase-like_cat_sf"/>
</dbReference>
<accession>A0ABY5SZC2</accession>
<feature type="domain" description="Tyr recombinase" evidence="5">
    <location>
        <begin position="207"/>
        <end position="370"/>
    </location>
</feature>
<dbReference type="Proteomes" id="UP001065265">
    <property type="component" value="Chromosome"/>
</dbReference>
<dbReference type="PANTHER" id="PTHR30629:SF2">
    <property type="entry name" value="PROPHAGE INTEGRASE INTS-RELATED"/>
    <property type="match status" value="1"/>
</dbReference>
<name>A0ABY5SZC2_9SPHN</name>
<dbReference type="InterPro" id="IPR010998">
    <property type="entry name" value="Integrase_recombinase_N"/>
</dbReference>
<evidence type="ECO:0000313" key="8">
    <source>
        <dbReference type="EMBL" id="UVI39685.1"/>
    </source>
</evidence>
<organism evidence="8 9">
    <name type="scientific">Qipengyuania spongiae</name>
    <dbReference type="NCBI Taxonomy" id="2909673"/>
    <lineage>
        <taxon>Bacteria</taxon>
        <taxon>Pseudomonadati</taxon>
        <taxon>Pseudomonadota</taxon>
        <taxon>Alphaproteobacteria</taxon>
        <taxon>Sphingomonadales</taxon>
        <taxon>Erythrobacteraceae</taxon>
        <taxon>Qipengyuania</taxon>
    </lineage>
</organism>
<protein>
    <submittedName>
        <fullName evidence="8">Tyrosine-type recombinase/integrase</fullName>
    </submittedName>
</protein>
<keyword evidence="3" id="KW-0238">DNA-binding</keyword>
<dbReference type="PANTHER" id="PTHR30629">
    <property type="entry name" value="PROPHAGE INTEGRASE"/>
    <property type="match status" value="1"/>
</dbReference>
<dbReference type="InterPro" id="IPR002104">
    <property type="entry name" value="Integrase_catalytic"/>
</dbReference>
<evidence type="ECO:0000256" key="2">
    <source>
        <dbReference type="ARBA" id="ARBA00022908"/>
    </source>
</evidence>
<evidence type="ECO:0000256" key="1">
    <source>
        <dbReference type="ARBA" id="ARBA00008857"/>
    </source>
</evidence>
<dbReference type="InterPro" id="IPR053876">
    <property type="entry name" value="Phage_int_M"/>
</dbReference>
<dbReference type="Pfam" id="PF22022">
    <property type="entry name" value="Phage_int_M"/>
    <property type="match status" value="1"/>
</dbReference>
<proteinExistence type="inferred from homology"/>
<dbReference type="Pfam" id="PF00589">
    <property type="entry name" value="Phage_integrase"/>
    <property type="match status" value="1"/>
</dbReference>
<dbReference type="RefSeq" id="WP_265559292.1">
    <property type="nucleotide sequence ID" value="NZ_CP092471.1"/>
</dbReference>
<dbReference type="InterPro" id="IPR050808">
    <property type="entry name" value="Phage_Integrase"/>
</dbReference>
<dbReference type="Gene3D" id="1.10.150.130">
    <property type="match status" value="1"/>
</dbReference>
<comment type="similarity">
    <text evidence="1">Belongs to the 'phage' integrase family.</text>
</comment>
<dbReference type="InterPro" id="IPR038488">
    <property type="entry name" value="Integrase_DNA-bd_sf"/>
</dbReference>
<dbReference type="EMBL" id="CP092471">
    <property type="protein sequence ID" value="UVI39685.1"/>
    <property type="molecule type" value="Genomic_DNA"/>
</dbReference>
<evidence type="ECO:0000256" key="3">
    <source>
        <dbReference type="ARBA" id="ARBA00023125"/>
    </source>
</evidence>
<dbReference type="Gene3D" id="1.10.443.10">
    <property type="entry name" value="Intergrase catalytic core"/>
    <property type="match status" value="1"/>
</dbReference>
<evidence type="ECO:0000259" key="5">
    <source>
        <dbReference type="Pfam" id="PF00589"/>
    </source>
</evidence>
<keyword evidence="9" id="KW-1185">Reference proteome</keyword>
<gene>
    <name evidence="8" type="ORF">L1F33_01595</name>
</gene>
<sequence>MALTDMKIRNIRPAEKVTQHTDDRGLYVEVHPNGSKLWRYKYRYMGKQKRLALGRYPDVGLAEARKRRDDARSKLDAGKDPLAERKREKLVAAFSAANTFVEIAREYIDKRVAEGQSEATTQKANWLLEQLKPIWTFPAADIKPVDLLAALKRIEAQGKFETARRSRSFAGRVFRYAVATGRGETDPSSILRGALVVPKVKHHAAILDPKEMGELLRAMDAYTGHAITRIAMQVSPHVMARPGELRMAEWSEFDLDNAVWKIPAERMKMRRPHEVPLSRQVLAYLEELFALTGPDGFVFPAFHTFRRPMSENTVNQAFRRMGYATGEVTAHGLRTTASTFLNESGKWSPDAIERSLAHADANSVRAVYNRGRYWDERVAMHQWWSDHLDMLRDGAEILPISKSA</sequence>
<evidence type="ECO:0000256" key="4">
    <source>
        <dbReference type="ARBA" id="ARBA00023172"/>
    </source>
</evidence>
<feature type="domain" description="Integrase DNA-binding" evidence="6">
    <location>
        <begin position="3"/>
        <end position="88"/>
    </location>
</feature>
<evidence type="ECO:0000313" key="9">
    <source>
        <dbReference type="Proteomes" id="UP001065265"/>
    </source>
</evidence>
<evidence type="ECO:0000259" key="6">
    <source>
        <dbReference type="Pfam" id="PF13356"/>
    </source>
</evidence>
<dbReference type="Gene3D" id="3.30.160.390">
    <property type="entry name" value="Integrase, DNA-binding domain"/>
    <property type="match status" value="1"/>
</dbReference>
<reference evidence="8" key="1">
    <citation type="submission" date="2022-02" db="EMBL/GenBank/DDBJ databases">
        <title>Qipengyuania spongiae sp. nov., isolated from marine sponge.</title>
        <authorList>
            <person name="Li Z."/>
            <person name="Zhang M."/>
        </authorList>
    </citation>
    <scope>NUCLEOTIDE SEQUENCE</scope>
    <source>
        <strain evidence="8">PHS-Z21</strain>
    </source>
</reference>
<dbReference type="Pfam" id="PF13356">
    <property type="entry name" value="Arm-DNA-bind_3"/>
    <property type="match status" value="1"/>
</dbReference>
<dbReference type="CDD" id="cd00801">
    <property type="entry name" value="INT_P4_C"/>
    <property type="match status" value="1"/>
</dbReference>
<dbReference type="InterPro" id="IPR025166">
    <property type="entry name" value="Integrase_DNA_bind_dom"/>
</dbReference>
<feature type="domain" description="Phage integrase central" evidence="7">
    <location>
        <begin position="100"/>
        <end position="194"/>
    </location>
</feature>
<dbReference type="InterPro" id="IPR011010">
    <property type="entry name" value="DNA_brk_join_enz"/>
</dbReference>
<keyword evidence="4" id="KW-0233">DNA recombination</keyword>